<proteinExistence type="inferred from homology"/>
<feature type="domain" description="Ubiquitin-like" evidence="7">
    <location>
        <begin position="213"/>
        <end position="286"/>
    </location>
</feature>
<evidence type="ECO:0000256" key="2">
    <source>
        <dbReference type="ARBA" id="ARBA00006824"/>
    </source>
</evidence>
<dbReference type="PANTHER" id="PTHR11266:SF17">
    <property type="entry name" value="PROTEIN MPV17"/>
    <property type="match status" value="1"/>
</dbReference>
<evidence type="ECO:0000313" key="9">
    <source>
        <dbReference type="Proteomes" id="UP001255856"/>
    </source>
</evidence>
<dbReference type="SUPFAM" id="SSF54236">
    <property type="entry name" value="Ubiquitin-like"/>
    <property type="match status" value="1"/>
</dbReference>
<keyword evidence="3" id="KW-0812">Transmembrane</keyword>
<dbReference type="PROSITE" id="PS50053">
    <property type="entry name" value="UBIQUITIN_2"/>
    <property type="match status" value="1"/>
</dbReference>
<sequence length="316" mass="35118">MRALVLSGFRAYSQCLHRYPVRTQIISTGVLWGAGDALAQRLDRKTKEYDLHRTAITAAYGAFLVGPIGHAWYHKLDRIALRYCKAGTLGFVALKVLLDTAIFSPAHILGYFGVMNLGEGGSWQDLDRKVRTDFVPTLAAELAVWPAIQAANFKLVKVQYQLLVVNLLTILDSAFMSWCRATDDWSGVLLAAAKDRWPVDVPKPGAAKDGNQIFITVRRGKQYPPKTIDVRVKYEQTLGDLRKAAVAAFGLTPETLQLFWRGRELTADTDGQTLLDANMHTGFSLMGYDLSEAPDYWPPVQQTPEGLVFETVLARS</sequence>
<dbReference type="InterPro" id="IPR029071">
    <property type="entry name" value="Ubiquitin-like_domsf"/>
</dbReference>
<evidence type="ECO:0000256" key="3">
    <source>
        <dbReference type="ARBA" id="ARBA00022692"/>
    </source>
</evidence>
<evidence type="ECO:0000256" key="4">
    <source>
        <dbReference type="ARBA" id="ARBA00022989"/>
    </source>
</evidence>
<comment type="subcellular location">
    <subcellularLocation>
        <location evidence="1">Membrane</location>
        <topology evidence="1">Multi-pass membrane protein</topology>
    </subcellularLocation>
</comment>
<evidence type="ECO:0000259" key="7">
    <source>
        <dbReference type="PROSITE" id="PS50053"/>
    </source>
</evidence>
<reference evidence="8" key="1">
    <citation type="submission" date="2021-01" db="EMBL/GenBank/DDBJ databases">
        <authorList>
            <person name="Eckstrom K.M.E."/>
        </authorList>
    </citation>
    <scope>NUCLEOTIDE SEQUENCE</scope>
    <source>
        <strain evidence="8">UVCC 0001</strain>
    </source>
</reference>
<dbReference type="AlphaFoldDB" id="A0AAD9MH89"/>
<keyword evidence="5" id="KW-0472">Membrane</keyword>
<dbReference type="Gene3D" id="3.10.20.90">
    <property type="entry name" value="Phosphatidylinositol 3-kinase Catalytic Subunit, Chain A, domain 1"/>
    <property type="match status" value="1"/>
</dbReference>
<dbReference type="InterPro" id="IPR000626">
    <property type="entry name" value="Ubiquitin-like_dom"/>
</dbReference>
<evidence type="ECO:0000256" key="5">
    <source>
        <dbReference type="ARBA" id="ARBA00023136"/>
    </source>
</evidence>
<evidence type="ECO:0000256" key="1">
    <source>
        <dbReference type="ARBA" id="ARBA00004141"/>
    </source>
</evidence>
<comment type="caution">
    <text evidence="8">The sequence shown here is derived from an EMBL/GenBank/DDBJ whole genome shotgun (WGS) entry which is preliminary data.</text>
</comment>
<organism evidence="8 9">
    <name type="scientific">Prototheca wickerhamii</name>
    <dbReference type="NCBI Taxonomy" id="3111"/>
    <lineage>
        <taxon>Eukaryota</taxon>
        <taxon>Viridiplantae</taxon>
        <taxon>Chlorophyta</taxon>
        <taxon>core chlorophytes</taxon>
        <taxon>Trebouxiophyceae</taxon>
        <taxon>Chlorellales</taxon>
        <taxon>Chlorellaceae</taxon>
        <taxon>Prototheca</taxon>
    </lineage>
</organism>
<evidence type="ECO:0000256" key="6">
    <source>
        <dbReference type="RuleBase" id="RU363053"/>
    </source>
</evidence>
<dbReference type="PANTHER" id="PTHR11266">
    <property type="entry name" value="PEROXISOMAL MEMBRANE PROTEIN 2, PXMP2 MPV17"/>
    <property type="match status" value="1"/>
</dbReference>
<comment type="similarity">
    <text evidence="2 6">Belongs to the peroxisomal membrane protein PXMP2/4 family.</text>
</comment>
<dbReference type="Pfam" id="PF04117">
    <property type="entry name" value="Mpv17_PMP22"/>
    <property type="match status" value="1"/>
</dbReference>
<gene>
    <name evidence="8" type="ORF">QBZ16_000982</name>
</gene>
<dbReference type="GO" id="GO:0005737">
    <property type="term" value="C:cytoplasm"/>
    <property type="evidence" value="ECO:0007669"/>
    <property type="project" value="TreeGrafter"/>
</dbReference>
<evidence type="ECO:0000313" key="8">
    <source>
        <dbReference type="EMBL" id="KAK2076457.1"/>
    </source>
</evidence>
<dbReference type="Proteomes" id="UP001255856">
    <property type="component" value="Unassembled WGS sequence"/>
</dbReference>
<dbReference type="InterPro" id="IPR007248">
    <property type="entry name" value="Mpv17_PMP22"/>
</dbReference>
<dbReference type="EMBL" id="JASFZW010000010">
    <property type="protein sequence ID" value="KAK2076457.1"/>
    <property type="molecule type" value="Genomic_DNA"/>
</dbReference>
<keyword evidence="4" id="KW-1133">Transmembrane helix</keyword>
<accession>A0AAD9MH89</accession>
<dbReference type="CDD" id="cd17039">
    <property type="entry name" value="Ubl_ubiquitin_like"/>
    <property type="match status" value="1"/>
</dbReference>
<dbReference type="GO" id="GO:0016020">
    <property type="term" value="C:membrane"/>
    <property type="evidence" value="ECO:0007669"/>
    <property type="project" value="UniProtKB-SubCell"/>
</dbReference>
<keyword evidence="9" id="KW-1185">Reference proteome</keyword>
<name>A0AAD9MH89_PROWI</name>
<protein>
    <recommendedName>
        <fullName evidence="7">Ubiquitin-like domain-containing protein</fullName>
    </recommendedName>
</protein>